<evidence type="ECO:0000256" key="1">
    <source>
        <dbReference type="SAM" id="SignalP"/>
    </source>
</evidence>
<protein>
    <recommendedName>
        <fullName evidence="4">Apple domain-containing protein</fullName>
    </recommendedName>
</protein>
<evidence type="ECO:0008006" key="4">
    <source>
        <dbReference type="Google" id="ProtNLM"/>
    </source>
</evidence>
<dbReference type="EMBL" id="DF236952">
    <property type="protein sequence ID" value="GAQ77767.1"/>
    <property type="molecule type" value="Genomic_DNA"/>
</dbReference>
<proteinExistence type="predicted"/>
<feature type="signal peptide" evidence="1">
    <location>
        <begin position="1"/>
        <end position="23"/>
    </location>
</feature>
<evidence type="ECO:0000313" key="2">
    <source>
        <dbReference type="EMBL" id="GAQ77767.1"/>
    </source>
</evidence>
<sequence length="153" mass="16852">MASSQKIVMILLLCGLAAVAVDACLTRSCDTCNPFGPYWNGQGCGKGSNMVFKDTMPRDSNSTTCCDTCADDPCCLFWVYNPVTKDCSGYTNCNRLDNQPTVREWFGDWKNISATCKGYSRFPDAQIGFPGFFNESRGKNYTVGENPQVNGTR</sequence>
<evidence type="ECO:0000313" key="3">
    <source>
        <dbReference type="Proteomes" id="UP000054558"/>
    </source>
</evidence>
<keyword evidence="1" id="KW-0732">Signal</keyword>
<keyword evidence="3" id="KW-1185">Reference proteome</keyword>
<accession>A0A1Y1HMJ2</accession>
<organism evidence="2 3">
    <name type="scientific">Klebsormidium nitens</name>
    <name type="common">Green alga</name>
    <name type="synonym">Ulothrix nitens</name>
    <dbReference type="NCBI Taxonomy" id="105231"/>
    <lineage>
        <taxon>Eukaryota</taxon>
        <taxon>Viridiplantae</taxon>
        <taxon>Streptophyta</taxon>
        <taxon>Klebsormidiophyceae</taxon>
        <taxon>Klebsormidiales</taxon>
        <taxon>Klebsormidiaceae</taxon>
        <taxon>Klebsormidium</taxon>
    </lineage>
</organism>
<dbReference type="Proteomes" id="UP000054558">
    <property type="component" value="Unassembled WGS sequence"/>
</dbReference>
<gene>
    <name evidence="2" type="ORF">KFL_000030450</name>
</gene>
<feature type="chain" id="PRO_5012688580" description="Apple domain-containing protein" evidence="1">
    <location>
        <begin position="24"/>
        <end position="153"/>
    </location>
</feature>
<reference evidence="2 3" key="1">
    <citation type="journal article" date="2014" name="Nat. Commun.">
        <title>Klebsormidium flaccidum genome reveals primary factors for plant terrestrial adaptation.</title>
        <authorList>
            <person name="Hori K."/>
            <person name="Maruyama F."/>
            <person name="Fujisawa T."/>
            <person name="Togashi T."/>
            <person name="Yamamoto N."/>
            <person name="Seo M."/>
            <person name="Sato S."/>
            <person name="Yamada T."/>
            <person name="Mori H."/>
            <person name="Tajima N."/>
            <person name="Moriyama T."/>
            <person name="Ikeuchi M."/>
            <person name="Watanabe M."/>
            <person name="Wada H."/>
            <person name="Kobayashi K."/>
            <person name="Saito M."/>
            <person name="Masuda T."/>
            <person name="Sasaki-Sekimoto Y."/>
            <person name="Mashiguchi K."/>
            <person name="Awai K."/>
            <person name="Shimojima M."/>
            <person name="Masuda S."/>
            <person name="Iwai M."/>
            <person name="Nobusawa T."/>
            <person name="Narise T."/>
            <person name="Kondo S."/>
            <person name="Saito H."/>
            <person name="Sato R."/>
            <person name="Murakawa M."/>
            <person name="Ihara Y."/>
            <person name="Oshima-Yamada Y."/>
            <person name="Ohtaka K."/>
            <person name="Satoh M."/>
            <person name="Sonobe K."/>
            <person name="Ishii M."/>
            <person name="Ohtani R."/>
            <person name="Kanamori-Sato M."/>
            <person name="Honoki R."/>
            <person name="Miyazaki D."/>
            <person name="Mochizuki H."/>
            <person name="Umetsu J."/>
            <person name="Higashi K."/>
            <person name="Shibata D."/>
            <person name="Kamiya Y."/>
            <person name="Sato N."/>
            <person name="Nakamura Y."/>
            <person name="Tabata S."/>
            <person name="Ida S."/>
            <person name="Kurokawa K."/>
            <person name="Ohta H."/>
        </authorList>
    </citation>
    <scope>NUCLEOTIDE SEQUENCE [LARGE SCALE GENOMIC DNA]</scope>
    <source>
        <strain evidence="2 3">NIES-2285</strain>
    </source>
</reference>
<dbReference type="AlphaFoldDB" id="A0A1Y1HMJ2"/>
<name>A0A1Y1HMJ2_KLENI</name>